<organism evidence="3 4">
    <name type="scientific">Oryza sativa subsp. japonica</name>
    <name type="common">Rice</name>
    <dbReference type="NCBI Taxonomy" id="39947"/>
    <lineage>
        <taxon>Eukaryota</taxon>
        <taxon>Viridiplantae</taxon>
        <taxon>Streptophyta</taxon>
        <taxon>Embryophyta</taxon>
        <taxon>Tracheophyta</taxon>
        <taxon>Spermatophyta</taxon>
        <taxon>Magnoliopsida</taxon>
        <taxon>Liliopsida</taxon>
        <taxon>Poales</taxon>
        <taxon>Poaceae</taxon>
        <taxon>BOP clade</taxon>
        <taxon>Oryzoideae</taxon>
        <taxon>Oryzeae</taxon>
        <taxon>Oryzinae</taxon>
        <taxon>Oryza</taxon>
        <taxon>Oryza sativa</taxon>
    </lineage>
</organism>
<proteinExistence type="inferred from homology"/>
<reference evidence="3" key="2">
    <citation type="submission" date="2002-02" db="EMBL/GenBank/DDBJ databases">
        <title>Oryza sativa nipponbare(GA3) genomic DNA, chromosome 6, BAC clone:OSJNBb0026F02.</title>
        <authorList>
            <person name="Sasaki T."/>
            <person name="Matsumoto T."/>
            <person name="Yamamoto K."/>
        </authorList>
    </citation>
    <scope>NUCLEOTIDE SEQUENCE</scope>
</reference>
<dbReference type="Proteomes" id="UP000000763">
    <property type="component" value="Chromosome 6"/>
</dbReference>
<name>A0A0P0WWU9_ORYSJ</name>
<dbReference type="PANTHER" id="PTHR11764:SF20">
    <property type="entry name" value="LANOSTEROL SYNTHASE"/>
    <property type="match status" value="1"/>
</dbReference>
<dbReference type="InterPro" id="IPR018333">
    <property type="entry name" value="Squalene_cyclase"/>
</dbReference>
<dbReference type="EMBL" id="AP004742">
    <property type="protein sequence ID" value="BAD37758.1"/>
    <property type="molecule type" value="Genomic_DNA"/>
</dbReference>
<dbReference type="EMBL" id="AP004681">
    <property type="protein sequence ID" value="BAD37661.1"/>
    <property type="molecule type" value="Genomic_DNA"/>
</dbReference>
<evidence type="ECO:0000313" key="3">
    <source>
        <dbReference type="EMBL" id="BAD37758.1"/>
    </source>
</evidence>
<dbReference type="GO" id="GO:0031559">
    <property type="term" value="F:oxidosqualene cyclase activity"/>
    <property type="evidence" value="ECO:0007669"/>
    <property type="project" value="UniProtKB-ARBA"/>
</dbReference>
<reference evidence="2" key="1">
    <citation type="submission" date="2002-01" db="EMBL/GenBank/DDBJ databases">
        <title>Oryza sativa nipponbare(GA3) genomic DNA, chromosome 6, BAC clone:OSJNBa0040M10.</title>
        <authorList>
            <person name="Sasaki T."/>
            <person name="Matsumoto T."/>
            <person name="Yamamoto K."/>
        </authorList>
    </citation>
    <scope>NUCLEOTIDE SEQUENCE</scope>
</reference>
<dbReference type="AlphaFoldDB" id="A0A0P0WWU9"/>
<dbReference type="GO" id="GO:0005811">
    <property type="term" value="C:lipid droplet"/>
    <property type="evidence" value="ECO:0007669"/>
    <property type="project" value="InterPro"/>
</dbReference>
<reference evidence="4" key="4">
    <citation type="journal article" date="2008" name="Nucleic Acids Res.">
        <title>The rice annotation project database (RAP-DB): 2008 update.</title>
        <authorList>
            <consortium name="The rice annotation project (RAP)"/>
        </authorList>
    </citation>
    <scope>GENOME REANNOTATION</scope>
    <source>
        <strain evidence="4">cv. Nipponbare</strain>
    </source>
</reference>
<dbReference type="PANTHER" id="PTHR11764">
    <property type="entry name" value="TERPENE CYCLASE/MUTASE FAMILY MEMBER"/>
    <property type="match status" value="1"/>
</dbReference>
<sequence>MWRLKVAEGGAPGLRSCNGFLGRAVWEFDPNAGTPEERAEVERMRREFTLRRFERREAQDLLMRMQINLEWREYTINMGQASCNKHMLMTLPVPTTEILHPFYNIRASTIILMSQRYGLHVDSRGSWRDKGKRKIAGWRLICSPAVHYSQCSVASITAFN</sequence>
<dbReference type="GO" id="GO:0016104">
    <property type="term" value="P:triterpenoid biosynthetic process"/>
    <property type="evidence" value="ECO:0007669"/>
    <property type="project" value="InterPro"/>
</dbReference>
<evidence type="ECO:0000256" key="1">
    <source>
        <dbReference type="ARBA" id="ARBA00009755"/>
    </source>
</evidence>
<comment type="similarity">
    <text evidence="1">Belongs to the terpene cyclase/mutase family.</text>
</comment>
<gene>
    <name evidence="2" type="ORF">OSJNBa0040M10.27</name>
    <name evidence="3" type="ORF">OSJNBb0026F02.4</name>
</gene>
<accession>A0A0P0WWU9</accession>
<evidence type="ECO:0000313" key="2">
    <source>
        <dbReference type="EMBL" id="BAD37661.1"/>
    </source>
</evidence>
<protein>
    <submittedName>
        <fullName evidence="3">Beta-amyrin synthase-like</fullName>
    </submittedName>
</protein>
<reference evidence="4" key="3">
    <citation type="journal article" date="2005" name="Nature">
        <title>The map-based sequence of the rice genome.</title>
        <authorList>
            <consortium name="International rice genome sequencing project (IRGSP)"/>
            <person name="Matsumoto T."/>
            <person name="Wu J."/>
            <person name="Kanamori H."/>
            <person name="Katayose Y."/>
            <person name="Fujisawa M."/>
            <person name="Namiki N."/>
            <person name="Mizuno H."/>
            <person name="Yamamoto K."/>
            <person name="Antonio B.A."/>
            <person name="Baba T."/>
            <person name="Sakata K."/>
            <person name="Nagamura Y."/>
            <person name="Aoki H."/>
            <person name="Arikawa K."/>
            <person name="Arita K."/>
            <person name="Bito T."/>
            <person name="Chiden Y."/>
            <person name="Fujitsuka N."/>
            <person name="Fukunaka R."/>
            <person name="Hamada M."/>
            <person name="Harada C."/>
            <person name="Hayashi A."/>
            <person name="Hijishita S."/>
            <person name="Honda M."/>
            <person name="Hosokawa S."/>
            <person name="Ichikawa Y."/>
            <person name="Idonuma A."/>
            <person name="Iijima M."/>
            <person name="Ikeda M."/>
            <person name="Ikeno M."/>
            <person name="Ito K."/>
            <person name="Ito S."/>
            <person name="Ito T."/>
            <person name="Ito Y."/>
            <person name="Ito Y."/>
            <person name="Iwabuchi A."/>
            <person name="Kamiya K."/>
            <person name="Karasawa W."/>
            <person name="Kurita K."/>
            <person name="Katagiri S."/>
            <person name="Kikuta A."/>
            <person name="Kobayashi H."/>
            <person name="Kobayashi N."/>
            <person name="Machita K."/>
            <person name="Maehara T."/>
            <person name="Masukawa M."/>
            <person name="Mizubayashi T."/>
            <person name="Mukai Y."/>
            <person name="Nagasaki H."/>
            <person name="Nagata Y."/>
            <person name="Naito S."/>
            <person name="Nakashima M."/>
            <person name="Nakama Y."/>
            <person name="Nakamichi Y."/>
            <person name="Nakamura M."/>
            <person name="Meguro A."/>
            <person name="Negishi M."/>
            <person name="Ohta I."/>
            <person name="Ohta T."/>
            <person name="Okamoto M."/>
            <person name="Ono N."/>
            <person name="Saji S."/>
            <person name="Sakaguchi M."/>
            <person name="Sakai K."/>
            <person name="Shibata M."/>
            <person name="Shimokawa T."/>
            <person name="Song J."/>
            <person name="Takazaki Y."/>
            <person name="Terasawa K."/>
            <person name="Tsugane M."/>
            <person name="Tsuji K."/>
            <person name="Ueda S."/>
            <person name="Waki K."/>
            <person name="Yamagata H."/>
            <person name="Yamamoto M."/>
            <person name="Yamamoto S."/>
            <person name="Yamane H."/>
            <person name="Yoshiki S."/>
            <person name="Yoshihara R."/>
            <person name="Yukawa K."/>
            <person name="Zhong H."/>
            <person name="Yano M."/>
            <person name="Yuan Q."/>
            <person name="Ouyang S."/>
            <person name="Liu J."/>
            <person name="Jones K.M."/>
            <person name="Gansberger K."/>
            <person name="Moffat K."/>
            <person name="Hill J."/>
            <person name="Bera J."/>
            <person name="Fadrosh D."/>
            <person name="Jin S."/>
            <person name="Johri S."/>
            <person name="Kim M."/>
            <person name="Overton L."/>
            <person name="Reardon M."/>
            <person name="Tsitrin T."/>
            <person name="Vuong H."/>
            <person name="Weaver B."/>
            <person name="Ciecko A."/>
            <person name="Tallon L."/>
            <person name="Jackson J."/>
            <person name="Pai G."/>
            <person name="Aken S.V."/>
            <person name="Utterback T."/>
            <person name="Reidmuller S."/>
            <person name="Feldblyum T."/>
            <person name="Hsiao J."/>
            <person name="Zismann V."/>
            <person name="Iobst S."/>
            <person name="de Vazeille A.R."/>
            <person name="Buell C.R."/>
            <person name="Ying K."/>
            <person name="Li Y."/>
            <person name="Lu T."/>
            <person name="Huang Y."/>
            <person name="Zhao Q."/>
            <person name="Feng Q."/>
            <person name="Zhang L."/>
            <person name="Zhu J."/>
            <person name="Weng Q."/>
            <person name="Mu J."/>
            <person name="Lu Y."/>
            <person name="Fan D."/>
            <person name="Liu Y."/>
            <person name="Guan J."/>
            <person name="Zhang Y."/>
            <person name="Yu S."/>
            <person name="Liu X."/>
            <person name="Zhang Y."/>
            <person name="Hong G."/>
            <person name="Han B."/>
            <person name="Choisne N."/>
            <person name="Demange N."/>
            <person name="Orjeda G."/>
            <person name="Samain S."/>
            <person name="Cattolico L."/>
            <person name="Pelletier E."/>
            <person name="Couloux A."/>
            <person name="Segurens B."/>
            <person name="Wincker P."/>
            <person name="D'Hont A."/>
            <person name="Scarpelli C."/>
            <person name="Weissenbach J."/>
            <person name="Salanoubat M."/>
            <person name="Quetier F."/>
            <person name="Yu Y."/>
            <person name="Kim H.R."/>
            <person name="Rambo T."/>
            <person name="Currie J."/>
            <person name="Collura K."/>
            <person name="Luo M."/>
            <person name="Yang T."/>
            <person name="Ammiraju J.S.S."/>
            <person name="Engler F."/>
            <person name="Soderlund C."/>
            <person name="Wing R.A."/>
            <person name="Palmer L.E."/>
            <person name="de la Bastide M."/>
            <person name="Spiegel L."/>
            <person name="Nascimento L."/>
            <person name="Zutavern T."/>
            <person name="O'Shaughnessy A."/>
            <person name="Dike S."/>
            <person name="Dedhia N."/>
            <person name="Preston R."/>
            <person name="Balija V."/>
            <person name="McCombie W.R."/>
            <person name="Chow T."/>
            <person name="Chen H."/>
            <person name="Chung M."/>
            <person name="Chen C."/>
            <person name="Shaw J."/>
            <person name="Wu H."/>
            <person name="Hsiao K."/>
            <person name="Chao Y."/>
            <person name="Chu M."/>
            <person name="Cheng C."/>
            <person name="Hour A."/>
            <person name="Lee P."/>
            <person name="Lin S."/>
            <person name="Lin Y."/>
            <person name="Liou J."/>
            <person name="Liu S."/>
            <person name="Hsing Y."/>
            <person name="Raghuvanshi S."/>
            <person name="Mohanty A."/>
            <person name="Bharti A.K."/>
            <person name="Gaur A."/>
            <person name="Gupta V."/>
            <person name="Kumar D."/>
            <person name="Ravi V."/>
            <person name="Vij S."/>
            <person name="Kapur A."/>
            <person name="Khurana P."/>
            <person name="Khurana P."/>
            <person name="Khurana J.P."/>
            <person name="Tyagi A.K."/>
            <person name="Gaikwad K."/>
            <person name="Singh A."/>
            <person name="Dalal V."/>
            <person name="Srivastava S."/>
            <person name="Dixit A."/>
            <person name="Pal A.K."/>
            <person name="Ghazi I.A."/>
            <person name="Yadav M."/>
            <person name="Pandit A."/>
            <person name="Bhargava A."/>
            <person name="Sureshbabu K."/>
            <person name="Batra K."/>
            <person name="Sharma T.R."/>
            <person name="Mohapatra T."/>
            <person name="Singh N.K."/>
            <person name="Messing J."/>
            <person name="Nelson A.B."/>
            <person name="Fuks G."/>
            <person name="Kavchok S."/>
            <person name="Keizer G."/>
            <person name="Linton E."/>
            <person name="Llaca V."/>
            <person name="Song R."/>
            <person name="Tanyolac B."/>
            <person name="Young S."/>
            <person name="Ho-Il K."/>
            <person name="Hahn J.H."/>
            <person name="Sangsakoo G."/>
            <person name="Vanavichit A."/>
            <person name="de Mattos Luiz.A.T."/>
            <person name="Zimmer P.D."/>
            <person name="Malone G."/>
            <person name="Dellagostin O."/>
            <person name="de Oliveira A.C."/>
            <person name="Bevan M."/>
            <person name="Bancroft I."/>
            <person name="Minx P."/>
            <person name="Cordum H."/>
            <person name="Wilson R."/>
            <person name="Cheng Z."/>
            <person name="Jin W."/>
            <person name="Jiang J."/>
            <person name="Leong S.A."/>
            <person name="Iwama H."/>
            <person name="Gojobori T."/>
            <person name="Itoh T."/>
            <person name="Niimura Y."/>
            <person name="Fujii Y."/>
            <person name="Habara T."/>
            <person name="Sakai H."/>
            <person name="Sato Y."/>
            <person name="Wilson G."/>
            <person name="Kumar K."/>
            <person name="McCouch S."/>
            <person name="Juretic N."/>
            <person name="Hoen D."/>
            <person name="Wright S."/>
            <person name="Bruskiewich R."/>
            <person name="Bureau T."/>
            <person name="Miyao A."/>
            <person name="Hirochika H."/>
            <person name="Nishikawa T."/>
            <person name="Kadowaki K."/>
            <person name="Sugiura M."/>
            <person name="Burr B."/>
            <person name="Sasaki T."/>
        </authorList>
    </citation>
    <scope>NUCLEOTIDE SEQUENCE [LARGE SCALE GENOMIC DNA]</scope>
    <source>
        <strain evidence="4">cv. Nipponbare</strain>
    </source>
</reference>
<dbReference type="Gramene" id="Os06t0483200-01">
    <property type="protein sequence ID" value="Os06t0483200-01"/>
    <property type="gene ID" value="Os06g0483200"/>
</dbReference>
<evidence type="ECO:0000313" key="4">
    <source>
        <dbReference type="Proteomes" id="UP000000763"/>
    </source>
</evidence>